<keyword evidence="2" id="KW-0812">Transmembrane</keyword>
<dbReference type="AlphaFoldDB" id="A0A1I7AJ73"/>
<evidence type="ECO:0000256" key="1">
    <source>
        <dbReference type="SAM" id="MobiDB-lite"/>
    </source>
</evidence>
<accession>A0A1I7AJ73</accession>
<dbReference type="Proteomes" id="UP000183371">
    <property type="component" value="Unassembled WGS sequence"/>
</dbReference>
<keyword evidence="2" id="KW-0472">Membrane</keyword>
<dbReference type="Gene3D" id="2.30.30.40">
    <property type="entry name" value="SH3 Domains"/>
    <property type="match status" value="1"/>
</dbReference>
<sequence length="202" mass="22034">MAVDCSEQQEGVIMKIIAWVLAGLVLLAVIIYSNAAFAQSGHAGYTTTGVNMRTGPGTKYPVITTIPAGGVVFINYCTKNGSWCDLTFRGAPGWVSARYIRYGVEGPHYSRTLPYVAPYVGLPFIYRRYPIYPRYPHWRPYPHPRREIPAYPLQPSRPITVPAIPLTPAQPIAPPVTPSIPLTPAQPIAPPSVPATPLSPAQ</sequence>
<dbReference type="Pfam" id="PF08239">
    <property type="entry name" value="SH3_3"/>
    <property type="match status" value="1"/>
</dbReference>
<evidence type="ECO:0000259" key="3">
    <source>
        <dbReference type="SMART" id="SM00287"/>
    </source>
</evidence>
<feature type="transmembrane region" description="Helical" evidence="2">
    <location>
        <begin position="12"/>
        <end position="32"/>
    </location>
</feature>
<feature type="domain" description="SH3b" evidence="3">
    <location>
        <begin position="40"/>
        <end position="103"/>
    </location>
</feature>
<keyword evidence="2" id="KW-1133">Transmembrane helix</keyword>
<dbReference type="EMBL" id="FPBD01000003">
    <property type="protein sequence ID" value="SFT74958.1"/>
    <property type="molecule type" value="Genomic_DNA"/>
</dbReference>
<dbReference type="SMART" id="SM00287">
    <property type="entry name" value="SH3b"/>
    <property type="match status" value="1"/>
</dbReference>
<gene>
    <name evidence="4" type="ORF">SAMN05444141_103119</name>
</gene>
<evidence type="ECO:0000256" key="2">
    <source>
        <dbReference type="SAM" id="Phobius"/>
    </source>
</evidence>
<organism evidence="4 5">
    <name type="scientific">Pseudovibrio denitrificans</name>
    <dbReference type="NCBI Taxonomy" id="258256"/>
    <lineage>
        <taxon>Bacteria</taxon>
        <taxon>Pseudomonadati</taxon>
        <taxon>Pseudomonadota</taxon>
        <taxon>Alphaproteobacteria</taxon>
        <taxon>Hyphomicrobiales</taxon>
        <taxon>Stappiaceae</taxon>
        <taxon>Pseudovibrio</taxon>
    </lineage>
</organism>
<evidence type="ECO:0000313" key="5">
    <source>
        <dbReference type="Proteomes" id="UP000183371"/>
    </source>
</evidence>
<reference evidence="5" key="1">
    <citation type="submission" date="2016-10" db="EMBL/GenBank/DDBJ databases">
        <authorList>
            <person name="Varghese N."/>
            <person name="Submissions S."/>
        </authorList>
    </citation>
    <scope>NUCLEOTIDE SEQUENCE [LARGE SCALE GENOMIC DNA]</scope>
    <source>
        <strain evidence="5">DSM 17465</strain>
    </source>
</reference>
<evidence type="ECO:0000313" key="4">
    <source>
        <dbReference type="EMBL" id="SFT74958.1"/>
    </source>
</evidence>
<feature type="region of interest" description="Disordered" evidence="1">
    <location>
        <begin position="175"/>
        <end position="202"/>
    </location>
</feature>
<proteinExistence type="predicted"/>
<dbReference type="InterPro" id="IPR003646">
    <property type="entry name" value="SH3-like_bac-type"/>
</dbReference>
<name>A0A1I7AJ73_9HYPH</name>
<keyword evidence="5" id="KW-1185">Reference proteome</keyword>
<protein>
    <submittedName>
        <fullName evidence="4">Uncharacterized conserved protein YraI</fullName>
    </submittedName>
</protein>